<feature type="region of interest" description="Disordered" evidence="1">
    <location>
        <begin position="1"/>
        <end position="49"/>
    </location>
</feature>
<comment type="caution">
    <text evidence="2">The sequence shown here is derived from an EMBL/GenBank/DDBJ whole genome shotgun (WGS) entry which is preliminary data.</text>
</comment>
<dbReference type="PANTHER" id="PTHR33067:SF9">
    <property type="entry name" value="RNA-DIRECTED DNA POLYMERASE"/>
    <property type="match status" value="1"/>
</dbReference>
<dbReference type="PANTHER" id="PTHR33067">
    <property type="entry name" value="RNA-DIRECTED DNA POLYMERASE-RELATED"/>
    <property type="match status" value="1"/>
</dbReference>
<reference evidence="2" key="1">
    <citation type="journal article" date="2022" name="Int. J. Mol. Sci.">
        <title>Draft Genome of Tanacetum Coccineum: Genomic Comparison of Closely Related Tanacetum-Family Plants.</title>
        <authorList>
            <person name="Yamashiro T."/>
            <person name="Shiraishi A."/>
            <person name="Nakayama K."/>
            <person name="Satake H."/>
        </authorList>
    </citation>
    <scope>NUCLEOTIDE SEQUENCE</scope>
</reference>
<organism evidence="2 3">
    <name type="scientific">Tanacetum coccineum</name>
    <dbReference type="NCBI Taxonomy" id="301880"/>
    <lineage>
        <taxon>Eukaryota</taxon>
        <taxon>Viridiplantae</taxon>
        <taxon>Streptophyta</taxon>
        <taxon>Embryophyta</taxon>
        <taxon>Tracheophyta</taxon>
        <taxon>Spermatophyta</taxon>
        <taxon>Magnoliopsida</taxon>
        <taxon>eudicotyledons</taxon>
        <taxon>Gunneridae</taxon>
        <taxon>Pentapetalae</taxon>
        <taxon>asterids</taxon>
        <taxon>campanulids</taxon>
        <taxon>Asterales</taxon>
        <taxon>Asteraceae</taxon>
        <taxon>Asteroideae</taxon>
        <taxon>Anthemideae</taxon>
        <taxon>Anthemidinae</taxon>
        <taxon>Tanacetum</taxon>
    </lineage>
</organism>
<keyword evidence="3" id="KW-1185">Reference proteome</keyword>
<sequence length="492" mass="55644">MGKGKDIIVLSSDSEDINEGPSKGKVPKEDINEGPSKGKLAPLGSSARPRPEVGLELAKLFKYGPPPDLLRWYGYADVDEYLEDPFFDSPKKETKDKSSMDTFSDERRGKEKVALRDEVSATRQEGLPPGWELDMIPARQKVLPPGWRTIMDTLSLVSEYLKNLEECMDDGDSRVAKEMKLFDALEHKSVVIELGNQKFAIFTKAPLRAFGEPFMRYSVLCKVDGQGARDTKLDLVDLGNYVTEKVLDSIGFVHVSISDYSRKMVNDVNVEIHRVKFKADFVVLDYANKGEPSIMFGREFLATTKSQVDFGLGEIKMNLTMFEEFNSVVDLLEDIRSSSKEVVKMGKANRNKGEKMKEVLDIRYKELEESKHILEVLENYINGVVGMVALVDTRASLPLLLGRPFLRTCGAIIDMGRGTLCIDDEVIRHTYFPKPRSKSYVETFEMEGEDDWLADFNAEVMEAYFNPFKNMIVFKKLVDFLGSLPVQLKNID</sequence>
<protein>
    <submittedName>
        <fullName evidence="2">Uncharacterized protein</fullName>
    </submittedName>
</protein>
<reference evidence="2" key="2">
    <citation type="submission" date="2022-01" db="EMBL/GenBank/DDBJ databases">
        <authorList>
            <person name="Yamashiro T."/>
            <person name="Shiraishi A."/>
            <person name="Satake H."/>
            <person name="Nakayama K."/>
        </authorList>
    </citation>
    <scope>NUCLEOTIDE SEQUENCE</scope>
</reference>
<name>A0ABQ4ZHM0_9ASTR</name>
<dbReference type="InterPro" id="IPR021109">
    <property type="entry name" value="Peptidase_aspartic_dom_sf"/>
</dbReference>
<proteinExistence type="predicted"/>
<dbReference type="Proteomes" id="UP001151760">
    <property type="component" value="Unassembled WGS sequence"/>
</dbReference>
<evidence type="ECO:0000313" key="3">
    <source>
        <dbReference type="Proteomes" id="UP001151760"/>
    </source>
</evidence>
<evidence type="ECO:0000313" key="2">
    <source>
        <dbReference type="EMBL" id="GJS89021.1"/>
    </source>
</evidence>
<accession>A0ABQ4ZHM0</accession>
<feature type="region of interest" description="Disordered" evidence="1">
    <location>
        <begin position="86"/>
        <end position="127"/>
    </location>
</feature>
<evidence type="ECO:0000256" key="1">
    <source>
        <dbReference type="SAM" id="MobiDB-lite"/>
    </source>
</evidence>
<dbReference type="EMBL" id="BQNB010011318">
    <property type="protein sequence ID" value="GJS89021.1"/>
    <property type="molecule type" value="Genomic_DNA"/>
</dbReference>
<gene>
    <name evidence="2" type="ORF">Tco_0771657</name>
</gene>
<dbReference type="Gene3D" id="2.40.70.10">
    <property type="entry name" value="Acid Proteases"/>
    <property type="match status" value="1"/>
</dbReference>
<feature type="compositionally biased region" description="Basic and acidic residues" evidence="1">
    <location>
        <begin position="89"/>
        <end position="120"/>
    </location>
</feature>